<evidence type="ECO:0000313" key="2">
    <source>
        <dbReference type="Proteomes" id="UP000728032"/>
    </source>
</evidence>
<reference evidence="1" key="1">
    <citation type="submission" date="2020-11" db="EMBL/GenBank/DDBJ databases">
        <authorList>
            <person name="Tran Van P."/>
        </authorList>
    </citation>
    <scope>NUCLEOTIDE SEQUENCE</scope>
</reference>
<dbReference type="Pfam" id="PF13561">
    <property type="entry name" value="adh_short_C2"/>
    <property type="match status" value="1"/>
</dbReference>
<dbReference type="PANTHER" id="PTHR43975">
    <property type="entry name" value="ZGC:101858"/>
    <property type="match status" value="1"/>
</dbReference>
<proteinExistence type="predicted"/>
<keyword evidence="2" id="KW-1185">Reference proteome</keyword>
<dbReference type="InterPro" id="IPR036291">
    <property type="entry name" value="NAD(P)-bd_dom_sf"/>
</dbReference>
<accession>A0A7R9QPS8</accession>
<dbReference type="EMBL" id="OC922180">
    <property type="protein sequence ID" value="CAD7653982.1"/>
    <property type="molecule type" value="Genomic_DNA"/>
</dbReference>
<dbReference type="Gene3D" id="3.40.50.720">
    <property type="entry name" value="NAD(P)-binding Rossmann-like Domain"/>
    <property type="match status" value="1"/>
</dbReference>
<name>A0A7R9QPS8_9ACAR</name>
<dbReference type="PRINTS" id="PR00081">
    <property type="entry name" value="GDHRDH"/>
</dbReference>
<organism evidence="1">
    <name type="scientific">Oppiella nova</name>
    <dbReference type="NCBI Taxonomy" id="334625"/>
    <lineage>
        <taxon>Eukaryota</taxon>
        <taxon>Metazoa</taxon>
        <taxon>Ecdysozoa</taxon>
        <taxon>Arthropoda</taxon>
        <taxon>Chelicerata</taxon>
        <taxon>Arachnida</taxon>
        <taxon>Acari</taxon>
        <taxon>Acariformes</taxon>
        <taxon>Sarcoptiformes</taxon>
        <taxon>Oribatida</taxon>
        <taxon>Brachypylina</taxon>
        <taxon>Oppioidea</taxon>
        <taxon>Oppiidae</taxon>
        <taxon>Oppiella</taxon>
    </lineage>
</organism>
<dbReference type="OrthoDB" id="417891at2759"/>
<dbReference type="AlphaFoldDB" id="A0A7R9QPS8"/>
<dbReference type="EMBL" id="CAJPVJ010007355">
    <property type="protein sequence ID" value="CAG2171169.1"/>
    <property type="molecule type" value="Genomic_DNA"/>
</dbReference>
<dbReference type="Proteomes" id="UP000728032">
    <property type="component" value="Unassembled WGS sequence"/>
</dbReference>
<dbReference type="SUPFAM" id="SSF51735">
    <property type="entry name" value="NAD(P)-binding Rossmann-fold domains"/>
    <property type="match status" value="1"/>
</dbReference>
<dbReference type="InterPro" id="IPR002347">
    <property type="entry name" value="SDR_fam"/>
</dbReference>
<evidence type="ECO:0000313" key="1">
    <source>
        <dbReference type="EMBL" id="CAD7653982.1"/>
    </source>
</evidence>
<feature type="non-terminal residue" evidence="1">
    <location>
        <position position="1"/>
    </location>
</feature>
<protein>
    <submittedName>
        <fullName evidence="1">Uncharacterized protein</fullName>
    </submittedName>
</protein>
<dbReference type="PRINTS" id="PR00080">
    <property type="entry name" value="SDRFAMILY"/>
</dbReference>
<gene>
    <name evidence="1" type="ORF">ONB1V03_LOCUS10633</name>
</gene>
<dbReference type="PANTHER" id="PTHR43975:SF2">
    <property type="entry name" value="EG:BACR7A4.14 PROTEIN-RELATED"/>
    <property type="match status" value="1"/>
</dbReference>
<dbReference type="FunFam" id="3.40.50.720:FF:000084">
    <property type="entry name" value="Short-chain dehydrogenase reductase"/>
    <property type="match status" value="1"/>
</dbReference>
<sequence>VLITGGGSGIGAATAVEFARSGAQVVIGDINANGLTQVAKQCLNVSPNALKALEVLVDVTKEEDLQRLVDTTITTCGQLDILVNNAGVTKNSNINDPDYMSVYKRILSTNLDSTVHLTHLCIKYLEITKGVIVNTSSVTAYQAAAINMFTKCMAAELGRKGIRVNSVNPGFIKSKIHSGSGFSEDVIQQISQTFANKYPVGRVGEGLDVANTIIYLASDQASFITGASVLVDGGHIAGSVTF</sequence>